<reference evidence="1" key="1">
    <citation type="submission" date="2022-08" db="EMBL/GenBank/DDBJ databases">
        <authorList>
            <person name="Gutierrez-Valencia J."/>
        </authorList>
    </citation>
    <scope>NUCLEOTIDE SEQUENCE</scope>
</reference>
<evidence type="ECO:0000313" key="2">
    <source>
        <dbReference type="Proteomes" id="UP001154282"/>
    </source>
</evidence>
<organism evidence="1 2">
    <name type="scientific">Linum tenue</name>
    <dbReference type="NCBI Taxonomy" id="586396"/>
    <lineage>
        <taxon>Eukaryota</taxon>
        <taxon>Viridiplantae</taxon>
        <taxon>Streptophyta</taxon>
        <taxon>Embryophyta</taxon>
        <taxon>Tracheophyta</taxon>
        <taxon>Spermatophyta</taxon>
        <taxon>Magnoliopsida</taxon>
        <taxon>eudicotyledons</taxon>
        <taxon>Gunneridae</taxon>
        <taxon>Pentapetalae</taxon>
        <taxon>rosids</taxon>
        <taxon>fabids</taxon>
        <taxon>Malpighiales</taxon>
        <taxon>Linaceae</taxon>
        <taxon>Linum</taxon>
    </lineage>
</organism>
<protein>
    <submittedName>
        <fullName evidence="1">Uncharacterized protein</fullName>
    </submittedName>
</protein>
<evidence type="ECO:0000313" key="1">
    <source>
        <dbReference type="EMBL" id="CAI0609428.1"/>
    </source>
</evidence>
<gene>
    <name evidence="1" type="ORF">LITE_LOCUS50288</name>
</gene>
<keyword evidence="2" id="KW-1185">Reference proteome</keyword>
<comment type="caution">
    <text evidence="1">The sequence shown here is derived from an EMBL/GenBank/DDBJ whole genome shotgun (WGS) entry which is preliminary data.</text>
</comment>
<dbReference type="Proteomes" id="UP001154282">
    <property type="component" value="Unassembled WGS sequence"/>
</dbReference>
<accession>A0AAV0RWA5</accession>
<name>A0AAV0RWA5_9ROSI</name>
<proteinExistence type="predicted"/>
<dbReference type="EMBL" id="CAMGYJ010000011">
    <property type="protein sequence ID" value="CAI0609428.1"/>
    <property type="molecule type" value="Genomic_DNA"/>
</dbReference>
<dbReference type="AlphaFoldDB" id="A0AAV0RWA5"/>
<sequence length="104" mass="11504">MAPFTRLLASVLSLLLQLGGLCYYISKAFTAAAASKLEKIGYVETEGEEAPSDSKTSKDKIDFKEERIDHLLASLQPKLLYLLLHGHHSQKAMCPLQVVNRESS</sequence>